<reference evidence="1 2" key="1">
    <citation type="submission" date="2024-01" db="EMBL/GenBank/DDBJ databases">
        <title>Pedobacter sp. nov., isolated from fresh soil.</title>
        <authorList>
            <person name="Le N.T.T."/>
        </authorList>
    </citation>
    <scope>NUCLEOTIDE SEQUENCE [LARGE SCALE GENOMIC DNA]</scope>
    <source>
        <strain evidence="1 2">KR3-3</strain>
    </source>
</reference>
<keyword evidence="2" id="KW-1185">Reference proteome</keyword>
<sequence length="878" mass="99764">MNEMNYILNTPPPLSQNFKLLKDEGLRYIQQHVDTEWTNLNDSDPGITILEQLCFALTELGYCNNFTIADILTQESGRLQVTDQFYRPQEILTTSPVTLNDYRRYLIDLMPALRNVQVFPLHPSAFMQGVYSVYLLLDETAQYNAKALCNEAYFALQQRRNLGEVFLMPQVMPAKKHFITGVIVIEADKNQQEILANLDRRIADFIFPKAKQQGNKNLSEQEVSSNEIFNGPQLANGWILDEDLGDHQTTLSLVQLMQLIEGTEGVVAVSDLSLDGLENLRLIAENAWCVMKIDWQQSLANGLTIQVKGRPLALANSVFEIDPTASLQGKVNPIVVAESTEIEGLPKSKFRDIGSYYSIQNTFPEIYAVGHDAIITNATPFQIAQSKQLKGYLTLFDQVLANQFAQLANVGTLFSFKNAQSALPADLENFHAHQSVYQKANQLYPAPYQSFAPTYFGQSVYDIPNIRGLLKNNQIFNYGIELETSKELDEKSWTAYKKDPYNPYIRGLMNLTATDEVDLPRRNEMLDHLLARHGESPMLIDQLIAGASYTGEKVKDTLIIKSLYLQNLGLLSYFKPKAYNFLIAEKLSDALPEKSAHQRCELFGRYAKDFLVDSGKIDAIEKLKPIDFSNYAALELKLNLLFGLNAHYNSFVTSYFDEEQALAAIRLSFWLSQYRKGFMMVERNLLLQQLQYNLVLKEEATGRLLQLVKILDFEQATRLNEALILSTDEIWVNGFNHQTLALAGHAYRLEPVNAVLSETAFKPASSGKYSLQIAVAHGGLKTPADFDVFENSIHVFFPAFIPAFNTPEFKQKLELFLTLELPLHVAFHCHFINEKLMEVLIPEFVHWHNEMNHNRAHEKTQGRREKAEKLLNLITLIQ</sequence>
<evidence type="ECO:0000313" key="1">
    <source>
        <dbReference type="EMBL" id="MEE1944504.1"/>
    </source>
</evidence>
<accession>A0ABU7I4X5</accession>
<comment type="caution">
    <text evidence="1">The sequence shown here is derived from an EMBL/GenBank/DDBJ whole genome shotgun (WGS) entry which is preliminary data.</text>
</comment>
<name>A0ABU7I4X5_9SPHI</name>
<proteinExistence type="predicted"/>
<dbReference type="RefSeq" id="WP_330106873.1">
    <property type="nucleotide sequence ID" value="NZ_JAZDQT010000001.1"/>
</dbReference>
<protein>
    <submittedName>
        <fullName evidence="1">Uncharacterized protein</fullName>
    </submittedName>
</protein>
<gene>
    <name evidence="1" type="ORF">VRU48_05250</name>
</gene>
<organism evidence="1 2">
    <name type="scientific">Pedobacter albus</name>
    <dbReference type="NCBI Taxonomy" id="3113905"/>
    <lineage>
        <taxon>Bacteria</taxon>
        <taxon>Pseudomonadati</taxon>
        <taxon>Bacteroidota</taxon>
        <taxon>Sphingobacteriia</taxon>
        <taxon>Sphingobacteriales</taxon>
        <taxon>Sphingobacteriaceae</taxon>
        <taxon>Pedobacter</taxon>
    </lineage>
</organism>
<evidence type="ECO:0000313" key="2">
    <source>
        <dbReference type="Proteomes" id="UP001336835"/>
    </source>
</evidence>
<dbReference type="EMBL" id="JAZDQT010000001">
    <property type="protein sequence ID" value="MEE1944504.1"/>
    <property type="molecule type" value="Genomic_DNA"/>
</dbReference>
<dbReference type="Proteomes" id="UP001336835">
    <property type="component" value="Unassembled WGS sequence"/>
</dbReference>